<feature type="compositionally biased region" description="Low complexity" evidence="6">
    <location>
        <begin position="28"/>
        <end position="40"/>
    </location>
</feature>
<evidence type="ECO:0000256" key="2">
    <source>
        <dbReference type="ARBA" id="ARBA00022448"/>
    </source>
</evidence>
<dbReference type="FunFam" id="1.20.1250.20:FF:000106">
    <property type="entry name" value="MFS transporter, putative"/>
    <property type="match status" value="1"/>
</dbReference>
<gene>
    <name evidence="8" type="ORF">L207DRAFT_550723</name>
</gene>
<evidence type="ECO:0000313" key="9">
    <source>
        <dbReference type="Proteomes" id="UP000235786"/>
    </source>
</evidence>
<evidence type="ECO:0000256" key="1">
    <source>
        <dbReference type="ARBA" id="ARBA00004141"/>
    </source>
</evidence>
<feature type="transmembrane region" description="Helical" evidence="7">
    <location>
        <begin position="424"/>
        <end position="446"/>
    </location>
</feature>
<dbReference type="FunFam" id="1.20.1250.20:FF:000247">
    <property type="entry name" value="MFS general substrate transporter"/>
    <property type="match status" value="1"/>
</dbReference>
<feature type="transmembrane region" description="Helical" evidence="7">
    <location>
        <begin position="259"/>
        <end position="280"/>
    </location>
</feature>
<feature type="transmembrane region" description="Helical" evidence="7">
    <location>
        <begin position="493"/>
        <end position="512"/>
    </location>
</feature>
<dbReference type="EMBL" id="KZ613937">
    <property type="protein sequence ID" value="PMD48945.1"/>
    <property type="molecule type" value="Genomic_DNA"/>
</dbReference>
<keyword evidence="2" id="KW-0813">Transport</keyword>
<evidence type="ECO:0000256" key="6">
    <source>
        <dbReference type="SAM" id="MobiDB-lite"/>
    </source>
</evidence>
<dbReference type="InterPro" id="IPR011701">
    <property type="entry name" value="MFS"/>
</dbReference>
<accession>A0A2J6SDV3</accession>
<feature type="transmembrane region" description="Helical" evidence="7">
    <location>
        <begin position="191"/>
        <end position="214"/>
    </location>
</feature>
<dbReference type="PANTHER" id="PTHR43791:SF104">
    <property type="entry name" value="MAJOR FACILITATOR SUPERFAMILY (MFS) PROFILE DOMAIN-CONTAINING PROTEIN-RELATED"/>
    <property type="match status" value="1"/>
</dbReference>
<name>A0A2J6SDV3_HYAVF</name>
<keyword evidence="9" id="KW-1185">Reference proteome</keyword>
<evidence type="ECO:0000313" key="8">
    <source>
        <dbReference type="EMBL" id="PMD48945.1"/>
    </source>
</evidence>
<proteinExistence type="predicted"/>
<dbReference type="GO" id="GO:0016020">
    <property type="term" value="C:membrane"/>
    <property type="evidence" value="ECO:0007669"/>
    <property type="project" value="UniProtKB-SubCell"/>
</dbReference>
<feature type="transmembrane region" description="Helical" evidence="7">
    <location>
        <begin position="395"/>
        <end position="417"/>
    </location>
</feature>
<evidence type="ECO:0000256" key="7">
    <source>
        <dbReference type="SAM" id="Phobius"/>
    </source>
</evidence>
<sequence>MSHQGTSAPRSKGGYVALDDDEDKDPRSSISSSSPILPVSDPEELDNEAPLKPSTFQVDGLETFYKPIHGYEGLHRYDPQYTWTSTDEGKVVRKIDRWICSWVCLMFFALQLDRGNIVQALSDNMLGDLGLNTNDYNYGQAIFYFTFLSAELPSQLISKWIGPDRWIPIQMVAWSIVASSQAFLQGKTSFYICRALIGLIEGGFIPDNVLYLSYFYTGSELPKRLSWFWVSSQITNIISAFLAYGILHLRGLYGLEGWRWLFALEGSLTAVIGVLSWFYLPPSPTQTPGWFTVHEEKIMVNRIIRDDPSKGDMHNRQPLSWKMVIECLSDYHMLPIYLIALSFGMPTSPMSAYLTLQLRDLGFDTFQTNLLTIPAYLLFISQLLFWTWLSEKWNQRFLIGLSSQIWAFPLLLFLEYMPANTGHWIKYAVTALLVGHPYVHAILVAITSRNAGTVRTRTVASALYNMLCQASSIISQNFYRDDDRPLYRRGNKILLFICIYNLVLFIGAKVFYSRINKKRDEIWEAMSLEKKRLYLITTKDKGNKRLDFRFAH</sequence>
<dbReference type="AlphaFoldDB" id="A0A2J6SDV3"/>
<dbReference type="GO" id="GO:0022857">
    <property type="term" value="F:transmembrane transporter activity"/>
    <property type="evidence" value="ECO:0007669"/>
    <property type="project" value="InterPro"/>
</dbReference>
<protein>
    <submittedName>
        <fullName evidence="8">MFS general substrate transporter</fullName>
    </submittedName>
</protein>
<keyword evidence="5 7" id="KW-0472">Membrane</keyword>
<dbReference type="Gene3D" id="1.20.1250.20">
    <property type="entry name" value="MFS general substrate transporter like domains"/>
    <property type="match status" value="1"/>
</dbReference>
<feature type="region of interest" description="Disordered" evidence="6">
    <location>
        <begin position="1"/>
        <end position="53"/>
    </location>
</feature>
<keyword evidence="3 7" id="KW-0812">Transmembrane</keyword>
<dbReference type="SUPFAM" id="SSF103473">
    <property type="entry name" value="MFS general substrate transporter"/>
    <property type="match status" value="1"/>
</dbReference>
<feature type="transmembrane region" description="Helical" evidence="7">
    <location>
        <begin position="368"/>
        <end position="389"/>
    </location>
</feature>
<evidence type="ECO:0000256" key="4">
    <source>
        <dbReference type="ARBA" id="ARBA00022989"/>
    </source>
</evidence>
<comment type="subcellular location">
    <subcellularLocation>
        <location evidence="1">Membrane</location>
        <topology evidence="1">Multi-pass membrane protein</topology>
    </subcellularLocation>
</comment>
<keyword evidence="4 7" id="KW-1133">Transmembrane helix</keyword>
<evidence type="ECO:0000256" key="5">
    <source>
        <dbReference type="ARBA" id="ARBA00023136"/>
    </source>
</evidence>
<dbReference type="InterPro" id="IPR036259">
    <property type="entry name" value="MFS_trans_sf"/>
</dbReference>
<reference evidence="8 9" key="1">
    <citation type="submission" date="2016-04" db="EMBL/GenBank/DDBJ databases">
        <title>A degradative enzymes factory behind the ericoid mycorrhizal symbiosis.</title>
        <authorList>
            <consortium name="DOE Joint Genome Institute"/>
            <person name="Martino E."/>
            <person name="Morin E."/>
            <person name="Grelet G."/>
            <person name="Kuo A."/>
            <person name="Kohler A."/>
            <person name="Daghino S."/>
            <person name="Barry K."/>
            <person name="Choi C."/>
            <person name="Cichocki N."/>
            <person name="Clum A."/>
            <person name="Copeland A."/>
            <person name="Hainaut M."/>
            <person name="Haridas S."/>
            <person name="Labutti K."/>
            <person name="Lindquist E."/>
            <person name="Lipzen A."/>
            <person name="Khouja H.-R."/>
            <person name="Murat C."/>
            <person name="Ohm R."/>
            <person name="Olson A."/>
            <person name="Spatafora J."/>
            <person name="Veneault-Fourrey C."/>
            <person name="Henrissat B."/>
            <person name="Grigoriev I."/>
            <person name="Martin F."/>
            <person name="Perotto S."/>
        </authorList>
    </citation>
    <scope>NUCLEOTIDE SEQUENCE [LARGE SCALE GENOMIC DNA]</scope>
    <source>
        <strain evidence="8 9">F</strain>
    </source>
</reference>
<dbReference type="OrthoDB" id="1935484at2759"/>
<dbReference type="Proteomes" id="UP000235786">
    <property type="component" value="Unassembled WGS sequence"/>
</dbReference>
<evidence type="ECO:0000256" key="3">
    <source>
        <dbReference type="ARBA" id="ARBA00022692"/>
    </source>
</evidence>
<dbReference type="Pfam" id="PF07690">
    <property type="entry name" value="MFS_1"/>
    <property type="match status" value="1"/>
</dbReference>
<dbReference type="PANTHER" id="PTHR43791">
    <property type="entry name" value="PERMEASE-RELATED"/>
    <property type="match status" value="1"/>
</dbReference>
<organism evidence="8 9">
    <name type="scientific">Hyaloscypha variabilis (strain UAMH 11265 / GT02V1 / F)</name>
    <name type="common">Meliniomyces variabilis</name>
    <dbReference type="NCBI Taxonomy" id="1149755"/>
    <lineage>
        <taxon>Eukaryota</taxon>
        <taxon>Fungi</taxon>
        <taxon>Dikarya</taxon>
        <taxon>Ascomycota</taxon>
        <taxon>Pezizomycotina</taxon>
        <taxon>Leotiomycetes</taxon>
        <taxon>Helotiales</taxon>
        <taxon>Hyaloscyphaceae</taxon>
        <taxon>Hyaloscypha</taxon>
        <taxon>Hyaloscypha variabilis</taxon>
    </lineage>
</organism>
<feature type="transmembrane region" description="Helical" evidence="7">
    <location>
        <begin position="336"/>
        <end position="356"/>
    </location>
</feature>
<feature type="transmembrane region" description="Helical" evidence="7">
    <location>
        <begin position="226"/>
        <end position="247"/>
    </location>
</feature>